<dbReference type="Proteomes" id="UP000521227">
    <property type="component" value="Unassembled WGS sequence"/>
</dbReference>
<feature type="domain" description="Enoyl reductase (ER)" evidence="7">
    <location>
        <begin position="10"/>
        <end position="361"/>
    </location>
</feature>
<dbReference type="EC" id="1.1.1.284" evidence="8"/>
<dbReference type="FunFam" id="3.40.50.720:FF:000003">
    <property type="entry name" value="S-(hydroxymethyl)glutathione dehydrogenase"/>
    <property type="match status" value="1"/>
</dbReference>
<dbReference type="PANTHER" id="PTHR43880">
    <property type="entry name" value="ALCOHOL DEHYDROGENASE"/>
    <property type="match status" value="1"/>
</dbReference>
<dbReference type="Gene3D" id="3.90.180.10">
    <property type="entry name" value="Medium-chain alcohol dehydrogenases, catalytic domain"/>
    <property type="match status" value="1"/>
</dbReference>
<dbReference type="Pfam" id="PF08240">
    <property type="entry name" value="ADH_N"/>
    <property type="match status" value="1"/>
</dbReference>
<dbReference type="GO" id="GO:0004022">
    <property type="term" value="F:alcohol dehydrogenase (NAD+) activity"/>
    <property type="evidence" value="ECO:0007669"/>
    <property type="project" value="UniProtKB-EC"/>
</dbReference>
<keyword evidence="5" id="KW-0520">NAD</keyword>
<dbReference type="Pfam" id="PF00107">
    <property type="entry name" value="ADH_zinc_N"/>
    <property type="match status" value="1"/>
</dbReference>
<dbReference type="EC" id="1.1.1.1" evidence="8"/>
<keyword evidence="4 8" id="KW-0560">Oxidoreductase</keyword>
<accession>A0A840MYX9</accession>
<evidence type="ECO:0000256" key="6">
    <source>
        <dbReference type="RuleBase" id="RU361277"/>
    </source>
</evidence>
<evidence type="ECO:0000256" key="4">
    <source>
        <dbReference type="ARBA" id="ARBA00023002"/>
    </source>
</evidence>
<dbReference type="SUPFAM" id="SSF50129">
    <property type="entry name" value="GroES-like"/>
    <property type="match status" value="2"/>
</dbReference>
<dbReference type="AlphaFoldDB" id="A0A840MYX9"/>
<gene>
    <name evidence="8" type="ORF">HNQ36_003489</name>
</gene>
<keyword evidence="3 6" id="KW-0862">Zinc</keyword>
<comment type="similarity">
    <text evidence="6">Belongs to the zinc-containing alcohol dehydrogenase family.</text>
</comment>
<evidence type="ECO:0000259" key="7">
    <source>
        <dbReference type="SMART" id="SM00829"/>
    </source>
</evidence>
<proteinExistence type="inferred from homology"/>
<evidence type="ECO:0000256" key="5">
    <source>
        <dbReference type="ARBA" id="ARBA00023027"/>
    </source>
</evidence>
<evidence type="ECO:0000256" key="1">
    <source>
        <dbReference type="ARBA" id="ARBA00001947"/>
    </source>
</evidence>
<dbReference type="RefSeq" id="WP_056298716.1">
    <property type="nucleotide sequence ID" value="NZ_JACHIJ010000005.1"/>
</dbReference>
<evidence type="ECO:0000313" key="9">
    <source>
        <dbReference type="Proteomes" id="UP000521227"/>
    </source>
</evidence>
<dbReference type="InterPro" id="IPR013149">
    <property type="entry name" value="ADH-like_C"/>
</dbReference>
<dbReference type="InterPro" id="IPR036291">
    <property type="entry name" value="NAD(P)-bd_dom_sf"/>
</dbReference>
<dbReference type="GO" id="GO:0008270">
    <property type="term" value="F:zinc ion binding"/>
    <property type="evidence" value="ECO:0007669"/>
    <property type="project" value="InterPro"/>
</dbReference>
<dbReference type="PANTHER" id="PTHR43880:SF12">
    <property type="entry name" value="ALCOHOL DEHYDROGENASE CLASS-3"/>
    <property type="match status" value="1"/>
</dbReference>
<dbReference type="EMBL" id="JACHIJ010000005">
    <property type="protein sequence ID" value="MBB5053489.1"/>
    <property type="molecule type" value="Genomic_DNA"/>
</dbReference>
<sequence>MRGAVSEKPGEPLEIRELRLANLASDDVIVRIQATSLCHTDLEAVDGHLDTPLPFVPGHEAAGIVEWTGSSVYRLSVGDHVALSWNPHCGHCYFCSHEQFILCEQYRANGVRSMHFDGKARIFDGKQPVHQLMYAGTFAELAVVTEDCAVRIPKSMPFHVACLIGCGVATGIGAVSNIARVQPRSSVTIIGCGAVGLSAIQGARLAQAETIIAIDRDVRKLHMAKRLGATHTLPVDENLIQSHAALTCGRGADYVFEAAGNERGFQTSLEIVRPGGQVVWLGKVAQQQLVSFRWGSLMGEKNIVRSSYGGSRAQEFFPSLAEKYLSGDLLLDDYVTSRISLGEVNAALDRLRKGLDIRSVIEF</sequence>
<dbReference type="PROSITE" id="PS00059">
    <property type="entry name" value="ADH_ZINC"/>
    <property type="match status" value="1"/>
</dbReference>
<keyword evidence="2 6" id="KW-0479">Metal-binding</keyword>
<dbReference type="InterPro" id="IPR020843">
    <property type="entry name" value="ER"/>
</dbReference>
<dbReference type="GO" id="GO:0046294">
    <property type="term" value="P:formaldehyde catabolic process"/>
    <property type="evidence" value="ECO:0007669"/>
    <property type="project" value="TreeGrafter"/>
</dbReference>
<name>A0A840MYX9_9BRAD</name>
<evidence type="ECO:0000256" key="2">
    <source>
        <dbReference type="ARBA" id="ARBA00022723"/>
    </source>
</evidence>
<comment type="caution">
    <text evidence="8">The sequence shown here is derived from an EMBL/GenBank/DDBJ whole genome shotgun (WGS) entry which is preliminary data.</text>
</comment>
<dbReference type="InterPro" id="IPR011032">
    <property type="entry name" value="GroES-like_sf"/>
</dbReference>
<organism evidence="8 9">
    <name type="scientific">Afipia massiliensis</name>
    <dbReference type="NCBI Taxonomy" id="211460"/>
    <lineage>
        <taxon>Bacteria</taxon>
        <taxon>Pseudomonadati</taxon>
        <taxon>Pseudomonadota</taxon>
        <taxon>Alphaproteobacteria</taxon>
        <taxon>Hyphomicrobiales</taxon>
        <taxon>Nitrobacteraceae</taxon>
        <taxon>Afipia</taxon>
    </lineage>
</organism>
<evidence type="ECO:0000313" key="8">
    <source>
        <dbReference type="EMBL" id="MBB5053489.1"/>
    </source>
</evidence>
<comment type="cofactor">
    <cofactor evidence="1 6">
        <name>Zn(2+)</name>
        <dbReference type="ChEBI" id="CHEBI:29105"/>
    </cofactor>
</comment>
<dbReference type="GO" id="GO:0051903">
    <property type="term" value="F:S-(hydroxymethyl)glutathione dehydrogenase [NAD(P)+] activity"/>
    <property type="evidence" value="ECO:0007669"/>
    <property type="project" value="UniProtKB-EC"/>
</dbReference>
<reference evidence="8 9" key="1">
    <citation type="submission" date="2020-08" db="EMBL/GenBank/DDBJ databases">
        <title>Genomic Encyclopedia of Type Strains, Phase IV (KMG-IV): sequencing the most valuable type-strain genomes for metagenomic binning, comparative biology and taxonomic classification.</title>
        <authorList>
            <person name="Goeker M."/>
        </authorList>
    </citation>
    <scope>NUCLEOTIDE SEQUENCE [LARGE SCALE GENOMIC DNA]</scope>
    <source>
        <strain evidence="8 9">DSM 17498</strain>
    </source>
</reference>
<evidence type="ECO:0000256" key="3">
    <source>
        <dbReference type="ARBA" id="ARBA00022833"/>
    </source>
</evidence>
<dbReference type="GO" id="GO:0005829">
    <property type="term" value="C:cytosol"/>
    <property type="evidence" value="ECO:0007669"/>
    <property type="project" value="TreeGrafter"/>
</dbReference>
<dbReference type="InterPro" id="IPR013154">
    <property type="entry name" value="ADH-like_N"/>
</dbReference>
<protein>
    <submittedName>
        <fullName evidence="8">S-(Hydroxymethyl)glutathione dehydrogenase/alcohol dehydrogenase</fullName>
        <ecNumber evidence="8">1.1.1.1</ecNumber>
        <ecNumber evidence="8">1.1.1.284</ecNumber>
    </submittedName>
</protein>
<dbReference type="SUPFAM" id="SSF51735">
    <property type="entry name" value="NAD(P)-binding Rossmann-fold domains"/>
    <property type="match status" value="1"/>
</dbReference>
<dbReference type="Gene3D" id="3.40.50.720">
    <property type="entry name" value="NAD(P)-binding Rossmann-like Domain"/>
    <property type="match status" value="1"/>
</dbReference>
<dbReference type="InterPro" id="IPR002328">
    <property type="entry name" value="ADH_Zn_CS"/>
</dbReference>
<dbReference type="SMART" id="SM00829">
    <property type="entry name" value="PKS_ER"/>
    <property type="match status" value="1"/>
</dbReference>